<protein>
    <submittedName>
        <fullName evidence="1">Uncharacterized protein</fullName>
    </submittedName>
</protein>
<dbReference type="AlphaFoldDB" id="A0A1G2SDU6"/>
<evidence type="ECO:0000313" key="1">
    <source>
        <dbReference type="EMBL" id="OHA82621.1"/>
    </source>
</evidence>
<evidence type="ECO:0000313" key="2">
    <source>
        <dbReference type="Proteomes" id="UP000178817"/>
    </source>
</evidence>
<gene>
    <name evidence="1" type="ORF">A3B07_01660</name>
</gene>
<sequence length="155" mass="16429">MNKKYIILVIAVLVVLYASSLLFKDSALAPNAQDAKKLEVATTTSSTTTAPKPVVKKTSTPAAPKIGAYTVSYTDAGFSPGVIEVKLGSTIKFVNNSSRELSVASTDIGGFGVTLLNQKGSIVRGGTFSVTFTGTGTWRYMNRLYQRDGGNIIVK</sequence>
<dbReference type="EMBL" id="MHUV01000005">
    <property type="protein sequence ID" value="OHA82621.1"/>
    <property type="molecule type" value="Genomic_DNA"/>
</dbReference>
<accession>A0A1G2SDU6</accession>
<proteinExistence type="predicted"/>
<comment type="caution">
    <text evidence="1">The sequence shown here is derived from an EMBL/GenBank/DDBJ whole genome shotgun (WGS) entry which is preliminary data.</text>
</comment>
<name>A0A1G2SDU6_9BACT</name>
<organism evidence="1 2">
    <name type="scientific">Candidatus Yonathbacteria bacterium RIFCSPLOWO2_01_FULL_43_27</name>
    <dbReference type="NCBI Taxonomy" id="1802726"/>
    <lineage>
        <taxon>Bacteria</taxon>
        <taxon>Candidatus Yonathiibacteriota</taxon>
    </lineage>
</organism>
<dbReference type="InterPro" id="IPR008972">
    <property type="entry name" value="Cupredoxin"/>
</dbReference>
<reference evidence="1 2" key="1">
    <citation type="journal article" date="2016" name="Nat. Commun.">
        <title>Thousands of microbial genomes shed light on interconnected biogeochemical processes in an aquifer system.</title>
        <authorList>
            <person name="Anantharaman K."/>
            <person name="Brown C.T."/>
            <person name="Hug L.A."/>
            <person name="Sharon I."/>
            <person name="Castelle C.J."/>
            <person name="Probst A.J."/>
            <person name="Thomas B.C."/>
            <person name="Singh A."/>
            <person name="Wilkins M.J."/>
            <person name="Karaoz U."/>
            <person name="Brodie E.L."/>
            <person name="Williams K.H."/>
            <person name="Hubbard S.S."/>
            <person name="Banfield J.F."/>
        </authorList>
    </citation>
    <scope>NUCLEOTIDE SEQUENCE [LARGE SCALE GENOMIC DNA]</scope>
</reference>
<dbReference type="SUPFAM" id="SSF49503">
    <property type="entry name" value="Cupredoxins"/>
    <property type="match status" value="1"/>
</dbReference>
<dbReference type="Proteomes" id="UP000178817">
    <property type="component" value="Unassembled WGS sequence"/>
</dbReference>
<dbReference type="Gene3D" id="2.60.40.420">
    <property type="entry name" value="Cupredoxins - blue copper proteins"/>
    <property type="match status" value="1"/>
</dbReference>
<dbReference type="STRING" id="1802726.A3B07_01660"/>